<sequence>MFKVIYNEVKIKVMDEITIRRHNLDILAHARPGDLLEFPRVFYSHWGVYIGNNKVIHLAGEPGDGVSITDATVREEDFWAVARTSLVKINNILDGTERALPPDQVVKRAKEKRGHGGYNLLFTNCEHFVTWCRYDKAKSTQVEAIGTAFSVIGNRVKEILVDAAENHPDEERSTASGLLWLTENVTRQAEQMVKNRKNEQLKGLNPK</sequence>
<evidence type="ECO:0000259" key="5">
    <source>
        <dbReference type="PROSITE" id="PS51934"/>
    </source>
</evidence>
<dbReference type="GO" id="GO:0004623">
    <property type="term" value="F:phospholipase A2 activity"/>
    <property type="evidence" value="ECO:0007669"/>
    <property type="project" value="TreeGrafter"/>
</dbReference>
<dbReference type="InterPro" id="IPR051496">
    <property type="entry name" value="H-rev107_PLA/AT"/>
</dbReference>
<feature type="domain" description="LRAT" evidence="5">
    <location>
        <begin position="35"/>
        <end position="141"/>
    </location>
</feature>
<dbReference type="PANTHER" id="PTHR13943:SF77">
    <property type="entry name" value="LRAT DOMAIN-CONTAINING PROTEIN"/>
    <property type="match status" value="1"/>
</dbReference>
<dbReference type="SUPFAM" id="SSF54001">
    <property type="entry name" value="Cysteine proteinases"/>
    <property type="match status" value="1"/>
</dbReference>
<proteinExistence type="inferred from homology"/>
<protein>
    <recommendedName>
        <fullName evidence="5">LRAT domain-containing protein</fullName>
    </recommendedName>
</protein>
<organism evidence="6">
    <name type="scientific">Arion vulgaris</name>
    <dbReference type="NCBI Taxonomy" id="1028688"/>
    <lineage>
        <taxon>Eukaryota</taxon>
        <taxon>Metazoa</taxon>
        <taxon>Spiralia</taxon>
        <taxon>Lophotrochozoa</taxon>
        <taxon>Mollusca</taxon>
        <taxon>Gastropoda</taxon>
        <taxon>Heterobranchia</taxon>
        <taxon>Euthyneura</taxon>
        <taxon>Panpulmonata</taxon>
        <taxon>Eupulmonata</taxon>
        <taxon>Stylommatophora</taxon>
        <taxon>Helicina</taxon>
        <taxon>Arionoidea</taxon>
        <taxon>Arionidae</taxon>
        <taxon>Arion</taxon>
    </lineage>
</organism>
<dbReference type="GO" id="GO:0016410">
    <property type="term" value="F:N-acyltransferase activity"/>
    <property type="evidence" value="ECO:0007669"/>
    <property type="project" value="TreeGrafter"/>
</dbReference>
<dbReference type="InterPro" id="IPR038765">
    <property type="entry name" value="Papain-like_cys_pep_sf"/>
</dbReference>
<evidence type="ECO:0000256" key="2">
    <source>
        <dbReference type="ARBA" id="ARBA00022679"/>
    </source>
</evidence>
<keyword evidence="3" id="KW-0378">Hydrolase</keyword>
<dbReference type="PROSITE" id="PS51934">
    <property type="entry name" value="LRAT"/>
    <property type="match status" value="1"/>
</dbReference>
<dbReference type="AlphaFoldDB" id="A0A0B7AI19"/>
<evidence type="ECO:0000256" key="1">
    <source>
        <dbReference type="ARBA" id="ARBA00007824"/>
    </source>
</evidence>
<reference evidence="6" key="1">
    <citation type="submission" date="2014-12" db="EMBL/GenBank/DDBJ databases">
        <title>Insight into the proteome of Arion vulgaris.</title>
        <authorList>
            <person name="Aradska J."/>
            <person name="Bulat T."/>
            <person name="Smidak R."/>
            <person name="Sarate P."/>
            <person name="Gangsoo J."/>
            <person name="Sialana F."/>
            <person name="Bilban M."/>
            <person name="Lubec G."/>
        </authorList>
    </citation>
    <scope>NUCLEOTIDE SEQUENCE</scope>
    <source>
        <tissue evidence="6">Skin</tissue>
    </source>
</reference>
<name>A0A0B7AI19_9EUPU</name>
<dbReference type="GO" id="GO:0070292">
    <property type="term" value="P:N-acylphosphatidylethanolamine metabolic process"/>
    <property type="evidence" value="ECO:0007669"/>
    <property type="project" value="TreeGrafter"/>
</dbReference>
<dbReference type="InterPro" id="IPR007053">
    <property type="entry name" value="LRAT_dom"/>
</dbReference>
<dbReference type="GO" id="GO:0008970">
    <property type="term" value="F:phospholipase A1 activity"/>
    <property type="evidence" value="ECO:0007669"/>
    <property type="project" value="TreeGrafter"/>
</dbReference>
<accession>A0A0B7AI19</accession>
<evidence type="ECO:0000313" key="6">
    <source>
        <dbReference type="EMBL" id="CEK79731.1"/>
    </source>
</evidence>
<evidence type="ECO:0000256" key="4">
    <source>
        <dbReference type="ARBA" id="ARBA00023098"/>
    </source>
</evidence>
<dbReference type="EMBL" id="HACG01032866">
    <property type="protein sequence ID" value="CEK79731.1"/>
    <property type="molecule type" value="Transcribed_RNA"/>
</dbReference>
<dbReference type="PANTHER" id="PTHR13943">
    <property type="entry name" value="HRAS-LIKE SUPPRESSOR - RELATED"/>
    <property type="match status" value="1"/>
</dbReference>
<dbReference type="Pfam" id="PF04970">
    <property type="entry name" value="LRAT"/>
    <property type="match status" value="1"/>
</dbReference>
<keyword evidence="4" id="KW-0443">Lipid metabolism</keyword>
<comment type="similarity">
    <text evidence="1">Belongs to the H-rev107 family.</text>
</comment>
<dbReference type="GO" id="GO:0005737">
    <property type="term" value="C:cytoplasm"/>
    <property type="evidence" value="ECO:0007669"/>
    <property type="project" value="TreeGrafter"/>
</dbReference>
<dbReference type="Gene3D" id="3.90.1720.10">
    <property type="entry name" value="endopeptidase domain like (from Nostoc punctiforme)"/>
    <property type="match status" value="1"/>
</dbReference>
<evidence type="ECO:0000256" key="3">
    <source>
        <dbReference type="ARBA" id="ARBA00022801"/>
    </source>
</evidence>
<gene>
    <name evidence="6" type="primary">ORF117118</name>
</gene>
<keyword evidence="2" id="KW-0808">Transferase</keyword>